<evidence type="ECO:0000313" key="3">
    <source>
        <dbReference type="Proteomes" id="UP001605036"/>
    </source>
</evidence>
<evidence type="ECO:0000313" key="2">
    <source>
        <dbReference type="EMBL" id="KAL2622894.1"/>
    </source>
</evidence>
<dbReference type="AlphaFoldDB" id="A0ABD1YBT2"/>
<evidence type="ECO:0000256" key="1">
    <source>
        <dbReference type="SAM" id="MobiDB-lite"/>
    </source>
</evidence>
<dbReference type="EMBL" id="JBHFFA010000006">
    <property type="protein sequence ID" value="KAL2622894.1"/>
    <property type="molecule type" value="Genomic_DNA"/>
</dbReference>
<reference evidence="2 3" key="1">
    <citation type="submission" date="2024-09" db="EMBL/GenBank/DDBJ databases">
        <title>Chromosome-scale assembly of Riccia fluitans.</title>
        <authorList>
            <person name="Paukszto L."/>
            <person name="Sawicki J."/>
            <person name="Karawczyk K."/>
            <person name="Piernik-Szablinska J."/>
            <person name="Szczecinska M."/>
            <person name="Mazdziarz M."/>
        </authorList>
    </citation>
    <scope>NUCLEOTIDE SEQUENCE [LARGE SCALE GENOMIC DNA]</scope>
    <source>
        <strain evidence="2">Rf_01</strain>
        <tissue evidence="2">Aerial parts of the thallus</tissue>
    </source>
</reference>
<gene>
    <name evidence="2" type="ORF">R1flu_003099</name>
</gene>
<dbReference type="Proteomes" id="UP001605036">
    <property type="component" value="Unassembled WGS sequence"/>
</dbReference>
<protein>
    <submittedName>
        <fullName evidence="2">Uncharacterized protein</fullName>
    </submittedName>
</protein>
<feature type="compositionally biased region" description="Basic and acidic residues" evidence="1">
    <location>
        <begin position="148"/>
        <end position="160"/>
    </location>
</feature>
<feature type="region of interest" description="Disordered" evidence="1">
    <location>
        <begin position="87"/>
        <end position="113"/>
    </location>
</feature>
<keyword evidence="3" id="KW-1185">Reference proteome</keyword>
<name>A0ABD1YBT2_9MARC</name>
<accession>A0ABD1YBT2</accession>
<feature type="region of interest" description="Disordered" evidence="1">
    <location>
        <begin position="148"/>
        <end position="183"/>
    </location>
</feature>
<feature type="compositionally biased region" description="Basic and acidic residues" evidence="1">
    <location>
        <begin position="98"/>
        <end position="109"/>
    </location>
</feature>
<organism evidence="2 3">
    <name type="scientific">Riccia fluitans</name>
    <dbReference type="NCBI Taxonomy" id="41844"/>
    <lineage>
        <taxon>Eukaryota</taxon>
        <taxon>Viridiplantae</taxon>
        <taxon>Streptophyta</taxon>
        <taxon>Embryophyta</taxon>
        <taxon>Marchantiophyta</taxon>
        <taxon>Marchantiopsida</taxon>
        <taxon>Marchantiidae</taxon>
        <taxon>Marchantiales</taxon>
        <taxon>Ricciaceae</taxon>
        <taxon>Riccia</taxon>
    </lineage>
</organism>
<comment type="caution">
    <text evidence="2">The sequence shown here is derived from an EMBL/GenBank/DDBJ whole genome shotgun (WGS) entry which is preliminary data.</text>
</comment>
<proteinExistence type="predicted"/>
<sequence length="197" mass="22478">MDVRTRGDQRWLHRSAEGWGATHVCQRVPARWAAGLHRRMARIRMLPATAETRLRRIGKPRYERVRVGEIRWKERGEEQGLEGRFVKSGQCFSSPGRQRREWRGGEDTAPRFANSNEVGLDLRTEARISEGALYSGYHGNPPGDFRSVHNWDAGHDRHSSAGDCLQPTSSMARRAHSEDSGAESWVRTVRLRGSRVH</sequence>